<feature type="repeat" description="PPR" evidence="2">
    <location>
        <begin position="211"/>
        <end position="245"/>
    </location>
</feature>
<feature type="repeat" description="PPR" evidence="2">
    <location>
        <begin position="312"/>
        <end position="346"/>
    </location>
</feature>
<dbReference type="PANTHER" id="PTHR47926:SF486">
    <property type="entry name" value="(WILD MALAYSIAN BANANA) HYPOTHETICAL PROTEIN"/>
    <property type="match status" value="1"/>
</dbReference>
<dbReference type="Gene3D" id="1.25.40.10">
    <property type="entry name" value="Tetratricopeptide repeat domain"/>
    <property type="match status" value="6"/>
</dbReference>
<dbReference type="InterPro" id="IPR002885">
    <property type="entry name" value="PPR_rpt"/>
</dbReference>
<keyword evidence="1" id="KW-0677">Repeat</keyword>
<feature type="repeat" description="PPR" evidence="2">
    <location>
        <begin position="550"/>
        <end position="585"/>
    </location>
</feature>
<feature type="repeat" description="PPR" evidence="2">
    <location>
        <begin position="515"/>
        <end position="549"/>
    </location>
</feature>
<dbReference type="NCBIfam" id="TIGR00756">
    <property type="entry name" value="PPR"/>
    <property type="match status" value="6"/>
</dbReference>
<dbReference type="GO" id="GO:0009451">
    <property type="term" value="P:RNA modification"/>
    <property type="evidence" value="ECO:0007669"/>
    <property type="project" value="InterPro"/>
</dbReference>
<dbReference type="InterPro" id="IPR011990">
    <property type="entry name" value="TPR-like_helical_dom_sf"/>
</dbReference>
<dbReference type="FunFam" id="1.25.40.10:FF:000090">
    <property type="entry name" value="Pentatricopeptide repeat-containing protein, chloroplastic"/>
    <property type="match status" value="1"/>
</dbReference>
<dbReference type="GO" id="GO:0003729">
    <property type="term" value="F:mRNA binding"/>
    <property type="evidence" value="ECO:0007669"/>
    <property type="project" value="UniProtKB-ARBA"/>
</dbReference>
<comment type="caution">
    <text evidence="3">The sequence shown here is derived from an EMBL/GenBank/DDBJ whole genome shotgun (WGS) entry which is preliminary data.</text>
</comment>
<dbReference type="EMBL" id="JAINDJ010000004">
    <property type="protein sequence ID" value="KAG9451045.1"/>
    <property type="molecule type" value="Genomic_DNA"/>
</dbReference>
<keyword evidence="4" id="KW-1185">Reference proteome</keyword>
<sequence>MTIPFFYCRHLLSRCSRLLLYQRLSLAFSTAPASNSVRSSINRHENALEAVSFNLLFLSCARTGLVKPLHALLLVSGRADDVILATKLINLYADTNDMASSRHAFDRIPEKNLFSWSTMISGYAKNSLHREAVDCFYDLISSTALHPDSFTLLCILKCCEGLMDGTKFHCWVLKLGFENDFSIGGSLIRMYTKFGVVNDACTIFQQMPVRDLAAWNAMLSAFCRNAKPVEALAVLQEMLLEGVKMDDATVSSVLSLCAPMNNLCLGRLMHVYATKSGLVWDVCVSNALISMYEKLDCIWDARQIFDSMMHRDLVTWNTIITAYKQNNDPLTALSLFTEMKEIGIQFDVPILVNLASLVAQSGDVDSARSVHGFVLRREWILEDDFTGSAILDMYAKLGRSNYAKYVFDGMTAQDVISWSALITGFAQTGLADEAIELFRTMAQSDVLIDDRAFVSVLPAISSVRALREGVTIHGKTVRLGLQSNVFLGTCLVDMYAKCGRIDEAMHIFEEIPGRNTFMWNAIISAHGINGKSDKAFVLFQEMQEEGIKPDQVTYVCLLSACSRAGLVDEGHNFFSRMKKDHGIEPNLKHYACMVDLLSRAGHLDAAFDFIRDMPLSPDANVWSSLLRACTVHKNVNMKSFISDDLLQI</sequence>
<feature type="repeat" description="PPR" evidence="2">
    <location>
        <begin position="414"/>
        <end position="448"/>
    </location>
</feature>
<reference evidence="3 4" key="1">
    <citation type="submission" date="2021-07" db="EMBL/GenBank/DDBJ databases">
        <title>The Aristolochia fimbriata genome: insights into angiosperm evolution, floral development and chemical biosynthesis.</title>
        <authorList>
            <person name="Jiao Y."/>
        </authorList>
    </citation>
    <scope>NUCLEOTIDE SEQUENCE [LARGE SCALE GENOMIC DNA]</scope>
    <source>
        <strain evidence="3">IBCAS-2021</strain>
        <tissue evidence="3">Leaf</tissue>
    </source>
</reference>
<proteinExistence type="predicted"/>
<dbReference type="AlphaFoldDB" id="A0AAV7ESH2"/>
<organism evidence="3 4">
    <name type="scientific">Aristolochia fimbriata</name>
    <name type="common">White veined hardy Dutchman's pipe vine</name>
    <dbReference type="NCBI Taxonomy" id="158543"/>
    <lineage>
        <taxon>Eukaryota</taxon>
        <taxon>Viridiplantae</taxon>
        <taxon>Streptophyta</taxon>
        <taxon>Embryophyta</taxon>
        <taxon>Tracheophyta</taxon>
        <taxon>Spermatophyta</taxon>
        <taxon>Magnoliopsida</taxon>
        <taxon>Magnoliidae</taxon>
        <taxon>Piperales</taxon>
        <taxon>Aristolochiaceae</taxon>
        <taxon>Aristolochia</taxon>
    </lineage>
</organism>
<evidence type="ECO:0000313" key="4">
    <source>
        <dbReference type="Proteomes" id="UP000825729"/>
    </source>
</evidence>
<evidence type="ECO:0000256" key="2">
    <source>
        <dbReference type="PROSITE-ProRule" id="PRU00708"/>
    </source>
</evidence>
<gene>
    <name evidence="3" type="ORF">H6P81_011010</name>
</gene>
<dbReference type="Pfam" id="PF01535">
    <property type="entry name" value="PPR"/>
    <property type="match status" value="6"/>
</dbReference>
<feature type="repeat" description="PPR" evidence="2">
    <location>
        <begin position="112"/>
        <end position="147"/>
    </location>
</feature>
<dbReference type="PANTHER" id="PTHR47926">
    <property type="entry name" value="PENTATRICOPEPTIDE REPEAT-CONTAINING PROTEIN"/>
    <property type="match status" value="1"/>
</dbReference>
<dbReference type="Pfam" id="PF13041">
    <property type="entry name" value="PPR_2"/>
    <property type="match status" value="3"/>
</dbReference>
<accession>A0AAV7ESH2</accession>
<evidence type="ECO:0000313" key="3">
    <source>
        <dbReference type="EMBL" id="KAG9451045.1"/>
    </source>
</evidence>
<dbReference type="InterPro" id="IPR046960">
    <property type="entry name" value="PPR_At4g14850-like_plant"/>
</dbReference>
<dbReference type="PROSITE" id="PS51375">
    <property type="entry name" value="PPR"/>
    <property type="match status" value="6"/>
</dbReference>
<evidence type="ECO:0000256" key="1">
    <source>
        <dbReference type="ARBA" id="ARBA00022737"/>
    </source>
</evidence>
<dbReference type="FunFam" id="1.25.40.10:FF:000073">
    <property type="entry name" value="Pentatricopeptide repeat-containing protein chloroplastic"/>
    <property type="match status" value="1"/>
</dbReference>
<protein>
    <recommendedName>
        <fullName evidence="5">Pentatricopeptide repeat-containing protein</fullName>
    </recommendedName>
</protein>
<evidence type="ECO:0008006" key="5">
    <source>
        <dbReference type="Google" id="ProtNLM"/>
    </source>
</evidence>
<name>A0AAV7ESH2_ARIFI</name>
<dbReference type="Proteomes" id="UP000825729">
    <property type="component" value="Unassembled WGS sequence"/>
</dbReference>